<comment type="caution">
    <text evidence="1">The sequence shown here is derived from an EMBL/GenBank/DDBJ whole genome shotgun (WGS) entry which is preliminary data.</text>
</comment>
<feature type="non-terminal residue" evidence="1">
    <location>
        <position position="1"/>
    </location>
</feature>
<organism evidence="1 2">
    <name type="scientific">Racocetra persica</name>
    <dbReference type="NCBI Taxonomy" id="160502"/>
    <lineage>
        <taxon>Eukaryota</taxon>
        <taxon>Fungi</taxon>
        <taxon>Fungi incertae sedis</taxon>
        <taxon>Mucoromycota</taxon>
        <taxon>Glomeromycotina</taxon>
        <taxon>Glomeromycetes</taxon>
        <taxon>Diversisporales</taxon>
        <taxon>Gigasporaceae</taxon>
        <taxon>Racocetra</taxon>
    </lineage>
</organism>
<dbReference type="EMBL" id="CAJVQC010070948">
    <property type="protein sequence ID" value="CAG8810149.1"/>
    <property type="molecule type" value="Genomic_DNA"/>
</dbReference>
<proteinExistence type="predicted"/>
<keyword evidence="2" id="KW-1185">Reference proteome</keyword>
<name>A0ACA9RUB6_9GLOM</name>
<sequence>NNNRKSARITNKSRRSWSAREKLMVISYYENVKNMRATARRFEIEPKQVREWLDKKYELMSATPYLLTLNSGRWAQFPLLKERLVKWINEYRNEQYAVTQNMVVKRPKH</sequence>
<dbReference type="Proteomes" id="UP000789920">
    <property type="component" value="Unassembled WGS sequence"/>
</dbReference>
<gene>
    <name evidence="1" type="ORF">RPERSI_LOCUS23021</name>
</gene>
<reference evidence="1" key="1">
    <citation type="submission" date="2021-06" db="EMBL/GenBank/DDBJ databases">
        <authorList>
            <person name="Kallberg Y."/>
            <person name="Tangrot J."/>
            <person name="Rosling A."/>
        </authorList>
    </citation>
    <scope>NUCLEOTIDE SEQUENCE</scope>
    <source>
        <strain evidence="1">MA461A</strain>
    </source>
</reference>
<protein>
    <submittedName>
        <fullName evidence="1">8556_t:CDS:1</fullName>
    </submittedName>
</protein>
<evidence type="ECO:0000313" key="1">
    <source>
        <dbReference type="EMBL" id="CAG8810149.1"/>
    </source>
</evidence>
<accession>A0ACA9RUB6</accession>
<evidence type="ECO:0000313" key="2">
    <source>
        <dbReference type="Proteomes" id="UP000789920"/>
    </source>
</evidence>